<feature type="binding site" evidence="8">
    <location>
        <position position="262"/>
    </location>
    <ligand>
        <name>Mn(2+)</name>
        <dbReference type="ChEBI" id="CHEBI:29035"/>
        <label>2</label>
    </ligand>
</feature>
<proteinExistence type="inferred from homology"/>
<feature type="domain" description="Peptidase M17 leucyl aminopeptidase N-terminal" evidence="10">
    <location>
        <begin position="17"/>
        <end position="143"/>
    </location>
</feature>
<comment type="caution">
    <text evidence="11">The sequence shown here is derived from an EMBL/GenBank/DDBJ whole genome shotgun (WGS) entry which is preliminary data.</text>
</comment>
<evidence type="ECO:0000256" key="5">
    <source>
        <dbReference type="ARBA" id="ARBA00022670"/>
    </source>
</evidence>
<feature type="binding site" evidence="8">
    <location>
        <position position="267"/>
    </location>
    <ligand>
        <name>Mn(2+)</name>
        <dbReference type="ChEBI" id="CHEBI:29035"/>
        <label>2</label>
    </ligand>
</feature>
<dbReference type="NCBIfam" id="NF002075">
    <property type="entry name" value="PRK00913.2-2"/>
    <property type="match status" value="1"/>
</dbReference>
<dbReference type="EC" id="3.4.11.1" evidence="8"/>
<dbReference type="InterPro" id="IPR000819">
    <property type="entry name" value="Peptidase_M17_C"/>
</dbReference>
<dbReference type="SUPFAM" id="SSF53187">
    <property type="entry name" value="Zn-dependent exopeptidases"/>
    <property type="match status" value="1"/>
</dbReference>
<dbReference type="InterPro" id="IPR023042">
    <property type="entry name" value="Peptidase_M17_leu_NH2_pept"/>
</dbReference>
<comment type="function">
    <text evidence="8">Presumably involved in the processing and regular turnover of intracellular proteins. Catalyzes the removal of unsubstituted N-terminal amino acids from various peptides.</text>
</comment>
<evidence type="ECO:0000313" key="11">
    <source>
        <dbReference type="EMBL" id="MDQ7247818.1"/>
    </source>
</evidence>
<dbReference type="NCBIfam" id="NF002077">
    <property type="entry name" value="PRK00913.2-4"/>
    <property type="match status" value="1"/>
</dbReference>
<feature type="binding site" evidence="8">
    <location>
        <position position="267"/>
    </location>
    <ligand>
        <name>Mn(2+)</name>
        <dbReference type="ChEBI" id="CHEBI:29035"/>
        <label>1</label>
    </ligand>
</feature>
<feature type="binding site" evidence="8">
    <location>
        <position position="344"/>
    </location>
    <ligand>
        <name>Mn(2+)</name>
        <dbReference type="ChEBI" id="CHEBI:29035"/>
        <label>1</label>
    </ligand>
</feature>
<evidence type="ECO:0000256" key="6">
    <source>
        <dbReference type="ARBA" id="ARBA00022801"/>
    </source>
</evidence>
<evidence type="ECO:0000256" key="4">
    <source>
        <dbReference type="ARBA" id="ARBA00022438"/>
    </source>
</evidence>
<feature type="binding site" evidence="8">
    <location>
        <position position="346"/>
    </location>
    <ligand>
        <name>Mn(2+)</name>
        <dbReference type="ChEBI" id="CHEBI:29035"/>
        <label>1</label>
    </ligand>
</feature>
<reference evidence="12" key="1">
    <citation type="submission" date="2023-08" db="EMBL/GenBank/DDBJ databases">
        <title>Rhodospirillaceae gen. nov., a novel taxon isolated from the Yangtze River Yuezi River estuary sludge.</title>
        <authorList>
            <person name="Ruan L."/>
        </authorList>
    </citation>
    <scope>NUCLEOTIDE SEQUENCE [LARGE SCALE GENOMIC DNA]</scope>
    <source>
        <strain evidence="12">R-7</strain>
    </source>
</reference>
<comment type="similarity">
    <text evidence="3 8">Belongs to the peptidase M17 family.</text>
</comment>
<dbReference type="PANTHER" id="PTHR11963:SF23">
    <property type="entry name" value="CYTOSOL AMINOPEPTIDASE"/>
    <property type="match status" value="1"/>
</dbReference>
<evidence type="ECO:0000256" key="7">
    <source>
        <dbReference type="ARBA" id="ARBA00023211"/>
    </source>
</evidence>
<keyword evidence="4 8" id="KW-0031">Aminopeptidase</keyword>
<dbReference type="Gene3D" id="3.40.630.10">
    <property type="entry name" value="Zn peptidases"/>
    <property type="match status" value="1"/>
</dbReference>
<keyword evidence="12" id="KW-1185">Reference proteome</keyword>
<gene>
    <name evidence="8" type="primary">pepA</name>
    <name evidence="11" type="ORF">Q8A70_09080</name>
</gene>
<keyword evidence="5 8" id="KW-0645">Protease</keyword>
<evidence type="ECO:0000256" key="3">
    <source>
        <dbReference type="ARBA" id="ARBA00009528"/>
    </source>
</evidence>
<dbReference type="Pfam" id="PF00883">
    <property type="entry name" value="Peptidase_M17"/>
    <property type="match status" value="1"/>
</dbReference>
<dbReference type="CDD" id="cd00433">
    <property type="entry name" value="Peptidase_M17"/>
    <property type="match status" value="1"/>
</dbReference>
<dbReference type="Gene3D" id="3.40.220.10">
    <property type="entry name" value="Leucine Aminopeptidase, subunit E, domain 1"/>
    <property type="match status" value="1"/>
</dbReference>
<dbReference type="InterPro" id="IPR043472">
    <property type="entry name" value="Macro_dom-like"/>
</dbReference>
<accession>A0ABU0YJB9</accession>
<comment type="cofactor">
    <cofactor evidence="8">
        <name>Mn(2+)</name>
        <dbReference type="ChEBI" id="CHEBI:29035"/>
    </cofactor>
    <text evidence="8">Binds 2 manganese ions per subunit.</text>
</comment>
<dbReference type="Pfam" id="PF02789">
    <property type="entry name" value="Peptidase_M17_N"/>
    <property type="match status" value="1"/>
</dbReference>
<comment type="catalytic activity">
    <reaction evidence="1 8">
        <text>Release of an N-terminal amino acid, Xaa-|-Yaa-, in which Xaa is preferably Leu, but may be other amino acids including Pro although not Arg or Lys, and Yaa may be Pro. Amino acid amides and methyl esters are also readily hydrolyzed, but rates on arylamides are exceedingly low.</text>
        <dbReference type="EC" id="3.4.11.1"/>
    </reaction>
</comment>
<dbReference type="EC" id="3.4.11.10" evidence="8"/>
<feature type="active site" evidence="8">
    <location>
        <position position="274"/>
    </location>
</feature>
<feature type="binding site" evidence="8">
    <location>
        <position position="285"/>
    </location>
    <ligand>
        <name>Mn(2+)</name>
        <dbReference type="ChEBI" id="CHEBI:29035"/>
        <label>2</label>
    </ligand>
</feature>
<sequence length="497" mass="52089">MQVTYQPKPSAAAVIAVLVPEGGKLGARALALDAQLDGAIARAVTAPAFKAKREQIIELIAPAKDGPRRVLIAGAGAPKELNARNTRSLGGAVAAHLMAAHEPELELLVDTPKGAPLGEGEFAANLAMGLRLRNYRFGKYQTKAKPDKPKLLAAATLVTARTAEAKRLDERLAAVADGVHFARDLVNEPPNALYPEEFGARMKALAKLGVKVEVLDVAAMKKLGMGAILAVGGGSVRPPRLLVLHYNGAKKKGDGPIAFVGKGVCFDAGGLCLKKPSGMMTMKGDMAGGAAVVGAIHALAARKAKVDAVGVVGLVENLPSGSAYKPGDIVTTMSGRTIEVFDTDAEGRMVLVDALYYTATRFKPRCIVDLATLTYAVMAAVGGAYSGIFSNDDKLNKQLTAAGEATGERLWRLPIDGYYDANLESGIADFRHHSPDDESADAAHAAALLKNFVEDRPWAHLDIANKEFTGKDRPLVPTGATGYAVALLEEFAAGLEG</sequence>
<dbReference type="InterPro" id="IPR008283">
    <property type="entry name" value="Peptidase_M17_N"/>
</dbReference>
<keyword evidence="6 8" id="KW-0378">Hydrolase</keyword>
<dbReference type="InterPro" id="IPR011356">
    <property type="entry name" value="Leucine_aapep/pepB"/>
</dbReference>
<dbReference type="PRINTS" id="PR00481">
    <property type="entry name" value="LAMNOPPTDASE"/>
</dbReference>
<evidence type="ECO:0000313" key="12">
    <source>
        <dbReference type="Proteomes" id="UP001230156"/>
    </source>
</evidence>
<comment type="catalytic activity">
    <reaction evidence="2 8">
        <text>Release of an N-terminal amino acid, preferentially leucine, but not glutamic or aspartic acids.</text>
        <dbReference type="EC" id="3.4.11.10"/>
    </reaction>
</comment>
<name>A0ABU0YJB9_9PROT</name>
<comment type="subcellular location">
    <subcellularLocation>
        <location evidence="8">Cytoplasm</location>
    </subcellularLocation>
</comment>
<evidence type="ECO:0000259" key="9">
    <source>
        <dbReference type="Pfam" id="PF00883"/>
    </source>
</evidence>
<evidence type="ECO:0000256" key="2">
    <source>
        <dbReference type="ARBA" id="ARBA00000967"/>
    </source>
</evidence>
<keyword evidence="7 8" id="KW-0464">Manganese</keyword>
<feature type="domain" description="Cytosol aminopeptidase" evidence="9">
    <location>
        <begin position="181"/>
        <end position="488"/>
    </location>
</feature>
<dbReference type="GO" id="GO:0004177">
    <property type="term" value="F:aminopeptidase activity"/>
    <property type="evidence" value="ECO:0007669"/>
    <property type="project" value="UniProtKB-KW"/>
</dbReference>
<protein>
    <recommendedName>
        <fullName evidence="8">Probable cytosol aminopeptidase</fullName>
        <ecNumber evidence="8">3.4.11.1</ecNumber>
    </recommendedName>
    <alternativeName>
        <fullName evidence="8">Leucine aminopeptidase</fullName>
        <shortName evidence="8">LAP</shortName>
        <ecNumber evidence="8">3.4.11.10</ecNumber>
    </alternativeName>
    <alternativeName>
        <fullName evidence="8">Leucyl aminopeptidase</fullName>
    </alternativeName>
</protein>
<dbReference type="SUPFAM" id="SSF52949">
    <property type="entry name" value="Macro domain-like"/>
    <property type="match status" value="1"/>
</dbReference>
<dbReference type="Proteomes" id="UP001230156">
    <property type="component" value="Unassembled WGS sequence"/>
</dbReference>
<keyword evidence="8" id="KW-0963">Cytoplasm</keyword>
<dbReference type="HAMAP" id="MF_00181">
    <property type="entry name" value="Cytosol_peptidase_M17"/>
    <property type="match status" value="1"/>
</dbReference>
<organism evidence="11 12">
    <name type="scientific">Dongia sedimenti</name>
    <dbReference type="NCBI Taxonomy" id="3064282"/>
    <lineage>
        <taxon>Bacteria</taxon>
        <taxon>Pseudomonadati</taxon>
        <taxon>Pseudomonadota</taxon>
        <taxon>Alphaproteobacteria</taxon>
        <taxon>Rhodospirillales</taxon>
        <taxon>Dongiaceae</taxon>
        <taxon>Dongia</taxon>
    </lineage>
</organism>
<evidence type="ECO:0000259" key="10">
    <source>
        <dbReference type="Pfam" id="PF02789"/>
    </source>
</evidence>
<feature type="binding site" evidence="8">
    <location>
        <position position="346"/>
    </location>
    <ligand>
        <name>Mn(2+)</name>
        <dbReference type="ChEBI" id="CHEBI:29035"/>
        <label>2</label>
    </ligand>
</feature>
<dbReference type="EMBL" id="JAUYVI010000003">
    <property type="protein sequence ID" value="MDQ7247818.1"/>
    <property type="molecule type" value="Genomic_DNA"/>
</dbReference>
<dbReference type="PANTHER" id="PTHR11963">
    <property type="entry name" value="LEUCINE AMINOPEPTIDASE-RELATED"/>
    <property type="match status" value="1"/>
</dbReference>
<evidence type="ECO:0000256" key="1">
    <source>
        <dbReference type="ARBA" id="ARBA00000135"/>
    </source>
</evidence>
<evidence type="ECO:0000256" key="8">
    <source>
        <dbReference type="HAMAP-Rule" id="MF_00181"/>
    </source>
</evidence>
<keyword evidence="8" id="KW-0479">Metal-binding</keyword>
<feature type="active site" evidence="8">
    <location>
        <position position="348"/>
    </location>
</feature>
<dbReference type="RefSeq" id="WP_379955255.1">
    <property type="nucleotide sequence ID" value="NZ_JAUYVI010000003.1"/>
</dbReference>